<evidence type="ECO:0000256" key="3">
    <source>
        <dbReference type="ARBA" id="ARBA00023163"/>
    </source>
</evidence>
<evidence type="ECO:0000259" key="8">
    <source>
        <dbReference type="PROSITE" id="PS50157"/>
    </source>
</evidence>
<evidence type="ECO:0000313" key="9">
    <source>
        <dbReference type="EMBL" id="CED85281.1"/>
    </source>
</evidence>
<protein>
    <submittedName>
        <fullName evidence="9">STE12</fullName>
    </submittedName>
</protein>
<proteinExistence type="inferred from homology"/>
<dbReference type="GO" id="GO:0008270">
    <property type="term" value="F:zinc ion binding"/>
    <property type="evidence" value="ECO:0007669"/>
    <property type="project" value="UniProtKB-KW"/>
</dbReference>
<comment type="similarity">
    <text evidence="5">Belongs to the STE12 transcription factor family.</text>
</comment>
<dbReference type="PANTHER" id="PTHR47427">
    <property type="entry name" value="PROTEIN STE12"/>
    <property type="match status" value="1"/>
</dbReference>
<dbReference type="PROSITE" id="PS00028">
    <property type="entry name" value="ZINC_FINGER_C2H2_1"/>
    <property type="match status" value="1"/>
</dbReference>
<dbReference type="GO" id="GO:1990526">
    <property type="term" value="C:Ste12p-Dig1p-Dig2p complex"/>
    <property type="evidence" value="ECO:0007669"/>
    <property type="project" value="TreeGrafter"/>
</dbReference>
<accession>A0A0F7SUR6</accession>
<reference evidence="9" key="1">
    <citation type="submission" date="2014-08" db="EMBL/GenBank/DDBJ databases">
        <authorList>
            <person name="Sharma Rahul"/>
            <person name="Thines Marco"/>
        </authorList>
    </citation>
    <scope>NUCLEOTIDE SEQUENCE</scope>
</reference>
<feature type="compositionally biased region" description="Basic and acidic residues" evidence="7">
    <location>
        <begin position="71"/>
        <end position="84"/>
    </location>
</feature>
<dbReference type="SMART" id="SM00424">
    <property type="entry name" value="STE"/>
    <property type="match status" value="1"/>
</dbReference>
<keyword evidence="6" id="KW-0862">Zinc</keyword>
<dbReference type="InterPro" id="IPR036236">
    <property type="entry name" value="Znf_C2H2_sf"/>
</dbReference>
<feature type="compositionally biased region" description="Polar residues" evidence="7">
    <location>
        <begin position="389"/>
        <end position="413"/>
    </location>
</feature>
<feature type="region of interest" description="Disordered" evidence="7">
    <location>
        <begin position="505"/>
        <end position="553"/>
    </location>
</feature>
<name>A0A0F7SUR6_PHARH</name>
<dbReference type="EMBL" id="LN483332">
    <property type="protein sequence ID" value="CED85281.1"/>
    <property type="molecule type" value="Genomic_DNA"/>
</dbReference>
<keyword evidence="3" id="KW-0804">Transcription</keyword>
<dbReference type="GO" id="GO:1990527">
    <property type="term" value="C:Tec1p-Ste12p-Dig1p complex"/>
    <property type="evidence" value="ECO:0007669"/>
    <property type="project" value="TreeGrafter"/>
</dbReference>
<feature type="compositionally biased region" description="Pro residues" evidence="7">
    <location>
        <begin position="129"/>
        <end position="148"/>
    </location>
</feature>
<dbReference type="SUPFAM" id="SSF57667">
    <property type="entry name" value="beta-beta-alpha zinc fingers"/>
    <property type="match status" value="1"/>
</dbReference>
<evidence type="ECO:0000256" key="6">
    <source>
        <dbReference type="PROSITE-ProRule" id="PRU00042"/>
    </source>
</evidence>
<feature type="domain" description="C2H2-type" evidence="8">
    <location>
        <begin position="628"/>
        <end position="657"/>
    </location>
</feature>
<dbReference type="InterPro" id="IPR003120">
    <property type="entry name" value="Ste12"/>
</dbReference>
<organism evidence="9">
    <name type="scientific">Phaffia rhodozyma</name>
    <name type="common">Yeast</name>
    <name type="synonym">Xanthophyllomyces dendrorhous</name>
    <dbReference type="NCBI Taxonomy" id="264483"/>
    <lineage>
        <taxon>Eukaryota</taxon>
        <taxon>Fungi</taxon>
        <taxon>Dikarya</taxon>
        <taxon>Basidiomycota</taxon>
        <taxon>Agaricomycotina</taxon>
        <taxon>Tremellomycetes</taxon>
        <taxon>Cystofilobasidiales</taxon>
        <taxon>Mrakiaceae</taxon>
        <taxon>Phaffia</taxon>
    </lineage>
</organism>
<dbReference type="AlphaFoldDB" id="A0A0F7SUR6"/>
<dbReference type="PANTHER" id="PTHR47427:SF1">
    <property type="entry name" value="PROTEIN STE12"/>
    <property type="match status" value="1"/>
</dbReference>
<evidence type="ECO:0000256" key="7">
    <source>
        <dbReference type="SAM" id="MobiDB-lite"/>
    </source>
</evidence>
<feature type="region of interest" description="Disordered" evidence="7">
    <location>
        <begin position="1"/>
        <end position="84"/>
    </location>
</feature>
<dbReference type="GO" id="GO:0003700">
    <property type="term" value="F:DNA-binding transcription factor activity"/>
    <property type="evidence" value="ECO:0007669"/>
    <property type="project" value="InterPro"/>
</dbReference>
<feature type="compositionally biased region" description="Low complexity" evidence="7">
    <location>
        <begin position="152"/>
        <end position="161"/>
    </location>
</feature>
<keyword evidence="6" id="KW-0479">Metal-binding</keyword>
<feature type="compositionally biased region" description="Polar residues" evidence="7">
    <location>
        <begin position="512"/>
        <end position="553"/>
    </location>
</feature>
<feature type="compositionally biased region" description="Low complexity" evidence="7">
    <location>
        <begin position="1"/>
        <end position="55"/>
    </location>
</feature>
<dbReference type="Gene3D" id="3.30.160.60">
    <property type="entry name" value="Classic Zinc Finger"/>
    <property type="match status" value="1"/>
</dbReference>
<dbReference type="InterPro" id="IPR052127">
    <property type="entry name" value="STE12_transcription_factor"/>
</dbReference>
<comment type="subcellular location">
    <subcellularLocation>
        <location evidence="1">Nucleus</location>
    </subcellularLocation>
</comment>
<evidence type="ECO:0000256" key="4">
    <source>
        <dbReference type="ARBA" id="ARBA00023242"/>
    </source>
</evidence>
<evidence type="ECO:0000256" key="5">
    <source>
        <dbReference type="ARBA" id="ARBA00024345"/>
    </source>
</evidence>
<keyword evidence="6" id="KW-0863">Zinc-finger</keyword>
<keyword evidence="4" id="KW-0539">Nucleus</keyword>
<dbReference type="GO" id="GO:0005634">
    <property type="term" value="C:nucleus"/>
    <property type="evidence" value="ECO:0007669"/>
    <property type="project" value="UniProtKB-SubCell"/>
</dbReference>
<keyword evidence="2" id="KW-0805">Transcription regulation</keyword>
<sequence length="1140" mass="124556">MSAIQTTSTSTSLPSSPSSRPRQQHQQHQPHQPQSFVPLPLSSSSSQPVLHSSSPTRAKRDHWKGPRRLAPSKEDRSEHGIVHRERARSMALGLVEPRQMTVKETEFVNHLGRLQYFLATAPSHWRTGPQPPSVLPGAAPPPILPPDIPTESDLSLNSSASSVDRRELRDLSDAEFLNNLAFRAPMSSPHPAINRFLLPNGENVSCVLWAGLYHISGTDIIRALVFRFEAFARPVVNMKKFEEGVFSDLRNLKPGTDACLEDPKSPFLDLLFKHQCIRTQKKQKVFFWFSVPHDRLFLDALERDLKREKAGLKPTTSVIGEPARSFRYDVRKSLYEQFAAHNTSLAGFQPSTDTIYYSSISKKENPTLSPASTPMPFNSAVDTIPARPSSYNEPTASSSQNGSFQTVSSTPSIKNHVPYNSGRAFIESDGSRGTLTTISLSGDQNENDMKVPIRDDGGSIGRLLTTKLGPNTLNLEEATIKFGESYRPMEDSSGLTTLALASAPLDPMPISQDPSSHSSFTRPAQSTTYDGDLHPSSSSLVNTRSSPYESIGNQPLLATTSSAYAPTSAFTPSSGPPPVTRGRLSLTQQRQSVIRPTLNPTDQTIIPPIVSHKVHPTPPSHPGGVRTFACPLPSCGKHFKRLEHLKRHLRTHTMEKPDWMLDVTTSAVVSSGGLWNGGDGEGKAGRSKKKRKLSAGQSSGGMKISEGPEDDTGDLDEKNDGNRDEDEDDASSVESDSGTEDERQGQPRRNRQKRSSQTEPATHPPSGPYSHPQPYSQSETRIGYSPTRLYHALPRDTYAYDSNNNIVAISDSSAAAVEYAEYNQQGYSNPPVSTSIETGRYNRDVYQTSAPVIAVPTTDSTAMDGYSGGPYDYSSLPIPLAAPPSVHVPYPPPALLTLQPLTFGDPALPSKSPRLTTSPFLAQSSSTFIPPPPGFSQSRFRSARGSKLARLSVDLNGVSHTQKTLHQPTVAKQADGFSGTTTDLGYQTYDSRRTYGSQDSTRTRLHPQSHPYTLAQSHIQHASPSQQPIGESMRGRHPTIYTQTSSSVPPPLSLPIGGLFDPNGNTNMNGLENESYQMELNTNANGVYVPEVYYQQPHLQVQSQQPLPPTQPQLDISTQQAIYPTDHTVVGSSGYSSHPF</sequence>
<dbReference type="InterPro" id="IPR013087">
    <property type="entry name" value="Znf_C2H2_type"/>
</dbReference>
<feature type="region of interest" description="Disordered" evidence="7">
    <location>
        <begin position="670"/>
        <end position="783"/>
    </location>
</feature>
<feature type="region of interest" description="Disordered" evidence="7">
    <location>
        <begin position="127"/>
        <end position="161"/>
    </location>
</feature>
<dbReference type="PROSITE" id="PS50157">
    <property type="entry name" value="ZINC_FINGER_C2H2_2"/>
    <property type="match status" value="1"/>
</dbReference>
<feature type="region of interest" description="Disordered" evidence="7">
    <location>
        <begin position="384"/>
        <end position="413"/>
    </location>
</feature>
<dbReference type="SMART" id="SM00355">
    <property type="entry name" value="ZnF_C2H2"/>
    <property type="match status" value="1"/>
</dbReference>
<dbReference type="Pfam" id="PF02200">
    <property type="entry name" value="STE"/>
    <property type="match status" value="1"/>
</dbReference>
<feature type="compositionally biased region" description="Basic residues" evidence="7">
    <location>
        <begin position="57"/>
        <end position="67"/>
    </location>
</feature>
<evidence type="ECO:0000256" key="1">
    <source>
        <dbReference type="ARBA" id="ARBA00004123"/>
    </source>
</evidence>
<evidence type="ECO:0000256" key="2">
    <source>
        <dbReference type="ARBA" id="ARBA00023015"/>
    </source>
</evidence>